<dbReference type="GeneID" id="79931112"/>
<protein>
    <submittedName>
        <fullName evidence="1">Uncharacterized protein</fullName>
    </submittedName>
</protein>
<proteinExistence type="predicted"/>
<gene>
    <name evidence="1" type="ORF">IHE70_07235</name>
</gene>
<dbReference type="EMBL" id="JACYXT010000002">
    <property type="protein sequence ID" value="MBD9723042.1"/>
    <property type="molecule type" value="Genomic_DNA"/>
</dbReference>
<name>A0A927QIL1_9ACTN</name>
<dbReference type="AlphaFoldDB" id="A0A927QIL1"/>
<accession>A0A927QIL1</accession>
<dbReference type="RefSeq" id="WP_143674088.1">
    <property type="nucleotide sequence ID" value="NZ_CP119182.1"/>
</dbReference>
<evidence type="ECO:0000313" key="2">
    <source>
        <dbReference type="Proteomes" id="UP000661025"/>
    </source>
</evidence>
<dbReference type="Proteomes" id="UP000661025">
    <property type="component" value="Unassembled WGS sequence"/>
</dbReference>
<evidence type="ECO:0000313" key="1">
    <source>
        <dbReference type="EMBL" id="MBD9723042.1"/>
    </source>
</evidence>
<sequence>MTEDKVGPDRATALAWLRMALADELDGVMKSSGFKRSARSVSYLRPWGDGRQKIEFELIVRPRYAPHAIQVSLSASFISAGIAAIARMMLPGDDAEIVRKDVVQRSVLDQIMRNPPVLKFADEPELRESVAQLKSWVASSVVPYLDARSSVEDLVRLDLRSLMDQSTPGDLMGHRPVVLAAMQKFVGSSREALATLDFAYPPEGQERAYYAQAFEELSVS</sequence>
<comment type="caution">
    <text evidence="1">The sequence shown here is derived from an EMBL/GenBank/DDBJ whole genome shotgun (WGS) entry which is preliminary data.</text>
</comment>
<reference evidence="1" key="1">
    <citation type="submission" date="2020-09" db="EMBL/GenBank/DDBJ databases">
        <title>Streptomyces canutascabiei sp. nov., which causes potato common scab and is distributed across the world.</title>
        <authorList>
            <person name="Nguyen H.P."/>
            <person name="Weisberg A.J."/>
            <person name="Chang J.H."/>
            <person name="Clarke C.R."/>
        </authorList>
    </citation>
    <scope>NUCLEOTIDE SEQUENCE</scope>
    <source>
        <strain evidence="1">ID-01-6.2a</strain>
    </source>
</reference>
<organism evidence="1 2">
    <name type="scientific">Streptomyces caniscabiei</name>
    <dbReference type="NCBI Taxonomy" id="2746961"/>
    <lineage>
        <taxon>Bacteria</taxon>
        <taxon>Bacillati</taxon>
        <taxon>Actinomycetota</taxon>
        <taxon>Actinomycetes</taxon>
        <taxon>Kitasatosporales</taxon>
        <taxon>Streptomycetaceae</taxon>
        <taxon>Streptomyces</taxon>
    </lineage>
</organism>